<gene>
    <name evidence="2" type="ORF">X975_17129</name>
</gene>
<dbReference type="EMBL" id="KK113849">
    <property type="protein sequence ID" value="KFM61161.1"/>
    <property type="molecule type" value="Genomic_DNA"/>
</dbReference>
<dbReference type="Proteomes" id="UP000054359">
    <property type="component" value="Unassembled WGS sequence"/>
</dbReference>
<name>A0A087T7S2_STEMI</name>
<dbReference type="AlphaFoldDB" id="A0A087T7S2"/>
<feature type="non-terminal residue" evidence="2">
    <location>
        <position position="66"/>
    </location>
</feature>
<protein>
    <submittedName>
        <fullName evidence="2">Uncharacterized protein</fullName>
    </submittedName>
</protein>
<organism evidence="2 3">
    <name type="scientific">Stegodyphus mimosarum</name>
    <name type="common">African social velvet spider</name>
    <dbReference type="NCBI Taxonomy" id="407821"/>
    <lineage>
        <taxon>Eukaryota</taxon>
        <taxon>Metazoa</taxon>
        <taxon>Ecdysozoa</taxon>
        <taxon>Arthropoda</taxon>
        <taxon>Chelicerata</taxon>
        <taxon>Arachnida</taxon>
        <taxon>Araneae</taxon>
        <taxon>Araneomorphae</taxon>
        <taxon>Entelegynae</taxon>
        <taxon>Eresoidea</taxon>
        <taxon>Eresidae</taxon>
        <taxon>Stegodyphus</taxon>
    </lineage>
</organism>
<sequence length="66" mass="7278">MQNSNETTALTVPNNAYIRRARPSIVATQTLTSVSEIEQEEEESESQPPSPTDTVKLALAFLDEDL</sequence>
<evidence type="ECO:0000313" key="3">
    <source>
        <dbReference type="Proteomes" id="UP000054359"/>
    </source>
</evidence>
<feature type="region of interest" description="Disordered" evidence="1">
    <location>
        <begin position="32"/>
        <end position="54"/>
    </location>
</feature>
<accession>A0A087T7S2</accession>
<evidence type="ECO:0000256" key="1">
    <source>
        <dbReference type="SAM" id="MobiDB-lite"/>
    </source>
</evidence>
<evidence type="ECO:0000313" key="2">
    <source>
        <dbReference type="EMBL" id="KFM61161.1"/>
    </source>
</evidence>
<keyword evidence="3" id="KW-1185">Reference proteome</keyword>
<proteinExistence type="predicted"/>
<reference evidence="2 3" key="1">
    <citation type="submission" date="2013-11" db="EMBL/GenBank/DDBJ databases">
        <title>Genome sequencing of Stegodyphus mimosarum.</title>
        <authorList>
            <person name="Bechsgaard J."/>
        </authorList>
    </citation>
    <scope>NUCLEOTIDE SEQUENCE [LARGE SCALE GENOMIC DNA]</scope>
</reference>